<reference evidence="2 3" key="1">
    <citation type="journal article" date="2020" name="Cell Rep.">
        <title>Local necrotic cells trigger systemic immune activation via gut microbiome dysbiosis in Drosophila.</title>
        <authorList>
            <person name="Kosakamoto H."/>
            <person name="Yamauchi T."/>
            <person name="Akuzawa-Tokita Y."/>
            <person name="Nishimura K."/>
            <person name="Soga T."/>
            <person name="Murakami T."/>
            <person name="Mori H."/>
            <person name="Yamamoto K."/>
            <person name="Miyazaki R."/>
            <person name="Koto A."/>
            <person name="Miura M."/>
            <person name="Obata F."/>
        </authorList>
    </citation>
    <scope>NUCLEOTIDE SEQUENCE [LARGE SCALE GENOMIC DNA]</scope>
    <source>
        <strain evidence="2 3">Ai</strain>
    </source>
</reference>
<dbReference type="InterPro" id="IPR036457">
    <property type="entry name" value="PPM-type-like_dom_sf"/>
</dbReference>
<dbReference type="RefSeq" id="WP_086655778.1">
    <property type="nucleotide sequence ID" value="NZ_BLJP01000017.1"/>
</dbReference>
<evidence type="ECO:0000313" key="2">
    <source>
        <dbReference type="EMBL" id="GFE94713.1"/>
    </source>
</evidence>
<name>A0A6V8IAU4_9PROT</name>
<dbReference type="InterPro" id="IPR001932">
    <property type="entry name" value="PPM-type_phosphatase-like_dom"/>
</dbReference>
<dbReference type="Proteomes" id="UP000548726">
    <property type="component" value="Unassembled WGS sequence"/>
</dbReference>
<dbReference type="EMBL" id="BLJP01000017">
    <property type="protein sequence ID" value="GFE94713.1"/>
    <property type="molecule type" value="Genomic_DNA"/>
</dbReference>
<gene>
    <name evidence="2" type="ORF">DmAi_27720</name>
</gene>
<organism evidence="2 3">
    <name type="scientific">Acetobacter persici</name>
    <dbReference type="NCBI Taxonomy" id="1076596"/>
    <lineage>
        <taxon>Bacteria</taxon>
        <taxon>Pseudomonadati</taxon>
        <taxon>Pseudomonadota</taxon>
        <taxon>Alphaproteobacteria</taxon>
        <taxon>Acetobacterales</taxon>
        <taxon>Acetobacteraceae</taxon>
        <taxon>Acetobacter</taxon>
    </lineage>
</organism>
<evidence type="ECO:0000259" key="1">
    <source>
        <dbReference type="Pfam" id="PF13672"/>
    </source>
</evidence>
<accession>A0A6V8IAU4</accession>
<dbReference type="Gene3D" id="3.60.40.10">
    <property type="entry name" value="PPM-type phosphatase domain"/>
    <property type="match status" value="1"/>
</dbReference>
<dbReference type="SUPFAM" id="SSF81606">
    <property type="entry name" value="PP2C-like"/>
    <property type="match status" value="1"/>
</dbReference>
<dbReference type="Pfam" id="PF13672">
    <property type="entry name" value="PP2C_2"/>
    <property type="match status" value="1"/>
</dbReference>
<evidence type="ECO:0000313" key="3">
    <source>
        <dbReference type="Proteomes" id="UP000548726"/>
    </source>
</evidence>
<comment type="caution">
    <text evidence="2">The sequence shown here is derived from an EMBL/GenBank/DDBJ whole genome shotgun (WGS) entry which is preliminary data.</text>
</comment>
<proteinExistence type="predicted"/>
<protein>
    <submittedName>
        <fullName evidence="2">Protein phosphatase</fullName>
    </submittedName>
</protein>
<sequence length="246" mass="26682">MSVTLWKSFGASVRGPGHIAEGLPNQDAWMSFHYSWGNGIIVSDGVGSKPFSNFGSVAACLAVDYAALACLSKVDTFNAKINRNSLFEEIKAKWLSFIEPLEPRDCSATCLFAVQIGDGLIHFGMLGDGLLAVIKGDGSVISRSERKINGFSNITTALSPNVSSQDWQYFSLPEEECLTVLLCTDGVADDLDDVEGFVTGFFDGYRSLAGLSASRNVRAMLEKWPTPKHSDDKTLACLCREEFADV</sequence>
<keyword evidence="3" id="KW-1185">Reference proteome</keyword>
<feature type="domain" description="PPM-type phosphatase" evidence="1">
    <location>
        <begin position="14"/>
        <end position="221"/>
    </location>
</feature>
<dbReference type="OrthoDB" id="9816099at2"/>
<dbReference type="AlphaFoldDB" id="A0A6V8IAU4"/>